<evidence type="ECO:0000256" key="3">
    <source>
        <dbReference type="ARBA" id="ARBA00022781"/>
    </source>
</evidence>
<comment type="similarity">
    <text evidence="1">Belongs to the V-ATPase H subunit family.</text>
</comment>
<dbReference type="PANTHER" id="PTHR10698">
    <property type="entry name" value="V-TYPE PROTON ATPASE SUBUNIT H"/>
    <property type="match status" value="1"/>
</dbReference>
<keyword evidence="3" id="KW-0375">Hydrogen ion transport</keyword>
<dbReference type="InterPro" id="IPR016024">
    <property type="entry name" value="ARM-type_fold"/>
</dbReference>
<gene>
    <name evidence="7" type="ORF">LDAN0321_LOCUS12953</name>
</gene>
<organism evidence="7">
    <name type="scientific">Leptocylindrus danicus</name>
    <dbReference type="NCBI Taxonomy" id="163516"/>
    <lineage>
        <taxon>Eukaryota</taxon>
        <taxon>Sar</taxon>
        <taxon>Stramenopiles</taxon>
        <taxon>Ochrophyta</taxon>
        <taxon>Bacillariophyta</taxon>
        <taxon>Coscinodiscophyceae</taxon>
        <taxon>Chaetocerotophycidae</taxon>
        <taxon>Leptocylindrales</taxon>
        <taxon>Leptocylindraceae</taxon>
        <taxon>Leptocylindrus</taxon>
    </lineage>
</organism>
<name>A0A7S2KYT8_9STRA</name>
<dbReference type="InterPro" id="IPR000225">
    <property type="entry name" value="Armadillo"/>
</dbReference>
<dbReference type="GO" id="GO:0046961">
    <property type="term" value="F:proton-transporting ATPase activity, rotational mechanism"/>
    <property type="evidence" value="ECO:0007669"/>
    <property type="project" value="InterPro"/>
</dbReference>
<dbReference type="PROSITE" id="PS50176">
    <property type="entry name" value="ARM_REPEAT"/>
    <property type="match status" value="1"/>
</dbReference>
<dbReference type="InterPro" id="IPR011989">
    <property type="entry name" value="ARM-like"/>
</dbReference>
<evidence type="ECO:0000256" key="4">
    <source>
        <dbReference type="ARBA" id="ARBA00023065"/>
    </source>
</evidence>
<dbReference type="InterPro" id="IPR038497">
    <property type="entry name" value="ATPase_V1-cplx_hsu_C_sf"/>
</dbReference>
<sequence length="536" mass="58793">MSGVTNSSSTTQDSVVGISPVVNAFSHIRWEVNSLSRLRLSPATDIPLLRSADAKPLEYTVLSDSNDAKIYSKVLLKLLSESVGTAGPSSKVSKLALDRELDEEEACFLLDQDPMGVVTHYAISKLWELLVVVMDRDAKKVSVQTTFYVDSEDAMVLFDEWRPLLRVLHLGGTGDAFAQRGAALCLARILSIGCPSMKSEATKSVDAQLNPVSYSSVEEPLQALISWIVSQLQSSASASLSLITPTLIYLVKSSEARNMFADSGGIGYLARHLRVGGKSLSKNSPKGSGASVQQLYELSFCLWTLTYECNTNPSVRAHFAREGVISALVELISIAPREKVVRVSLSSLRNLAVCSSDIVPDPNGGKAIDGSVFLTDMTACGLMKLIDNLKERQWTDPDIFDDVTTLHRLLHENHKEMSRWDVYKAEVESGHLTWSVLHSEKFVKENVKSFEGPNGDFSILKILVTLLSQDDEDVVAIACFDIGEFVRHYPSGRAIAKRLGAKDIVMKLINHENAEVAQQALSCISKILVQNWKFVA</sequence>
<dbReference type="EMBL" id="HBGY01020537">
    <property type="protein sequence ID" value="CAD9589611.1"/>
    <property type="molecule type" value="Transcribed_RNA"/>
</dbReference>
<evidence type="ECO:0000313" key="7">
    <source>
        <dbReference type="EMBL" id="CAD9589611.1"/>
    </source>
</evidence>
<dbReference type="GO" id="GO:0000221">
    <property type="term" value="C:vacuolar proton-transporting V-type ATPase, V1 domain"/>
    <property type="evidence" value="ECO:0007669"/>
    <property type="project" value="InterPro"/>
</dbReference>
<dbReference type="Gene3D" id="1.25.40.150">
    <property type="entry name" value="V-type ATPase, subunit H, C-terminal domain"/>
    <property type="match status" value="1"/>
</dbReference>
<reference evidence="7" key="1">
    <citation type="submission" date="2021-01" db="EMBL/GenBank/DDBJ databases">
        <authorList>
            <person name="Corre E."/>
            <person name="Pelletier E."/>
            <person name="Niang G."/>
            <person name="Scheremetjew M."/>
            <person name="Finn R."/>
            <person name="Kale V."/>
            <person name="Holt S."/>
            <person name="Cochrane G."/>
            <person name="Meng A."/>
            <person name="Brown T."/>
            <person name="Cohen L."/>
        </authorList>
    </citation>
    <scope>NUCLEOTIDE SEQUENCE</scope>
    <source>
        <strain evidence="7">B650</strain>
    </source>
</reference>
<dbReference type="InterPro" id="IPR011987">
    <property type="entry name" value="ATPase_V1-cplx_hsu_C"/>
</dbReference>
<dbReference type="Pfam" id="PF03224">
    <property type="entry name" value="V-ATPase_H_N"/>
    <property type="match status" value="1"/>
</dbReference>
<evidence type="ECO:0000259" key="6">
    <source>
        <dbReference type="Pfam" id="PF11698"/>
    </source>
</evidence>
<feature type="domain" description="ATPase V1 complex subunit H C-terminal" evidence="6">
    <location>
        <begin position="416"/>
        <end position="532"/>
    </location>
</feature>
<proteinExistence type="inferred from homology"/>
<dbReference type="PANTHER" id="PTHR10698:SF0">
    <property type="entry name" value="V-TYPE PROTON ATPASE SUBUNIT H"/>
    <property type="match status" value="1"/>
</dbReference>
<dbReference type="AlphaFoldDB" id="A0A7S2KYT8"/>
<evidence type="ECO:0000256" key="2">
    <source>
        <dbReference type="ARBA" id="ARBA00022448"/>
    </source>
</evidence>
<dbReference type="Gene3D" id="1.25.10.10">
    <property type="entry name" value="Leucine-rich Repeat Variant"/>
    <property type="match status" value="1"/>
</dbReference>
<feature type="repeat" description="ARM" evidence="5">
    <location>
        <begin position="323"/>
        <end position="352"/>
    </location>
</feature>
<evidence type="ECO:0000256" key="1">
    <source>
        <dbReference type="ARBA" id="ARBA00008613"/>
    </source>
</evidence>
<accession>A0A7S2KYT8</accession>
<keyword evidence="4" id="KW-0406">Ion transport</keyword>
<evidence type="ECO:0000256" key="5">
    <source>
        <dbReference type="PROSITE-ProRule" id="PRU00259"/>
    </source>
</evidence>
<dbReference type="SUPFAM" id="SSF48371">
    <property type="entry name" value="ARM repeat"/>
    <property type="match status" value="1"/>
</dbReference>
<dbReference type="InterPro" id="IPR004908">
    <property type="entry name" value="ATPase_V1-cplx_hsu"/>
</dbReference>
<dbReference type="Pfam" id="PF11698">
    <property type="entry name" value="V-ATPase_H_C"/>
    <property type="match status" value="1"/>
</dbReference>
<dbReference type="SMART" id="SM00185">
    <property type="entry name" value="ARM"/>
    <property type="match status" value="3"/>
</dbReference>
<protein>
    <recommendedName>
        <fullName evidence="6">ATPase V1 complex subunit H C-terminal domain-containing protein</fullName>
    </recommendedName>
</protein>
<keyword evidence="2" id="KW-0813">Transport</keyword>